<feature type="compositionally biased region" description="Basic and acidic residues" evidence="7">
    <location>
        <begin position="497"/>
        <end position="507"/>
    </location>
</feature>
<feature type="region of interest" description="Disordered" evidence="7">
    <location>
        <begin position="481"/>
        <end position="541"/>
    </location>
</feature>
<evidence type="ECO:0000313" key="11">
    <source>
        <dbReference type="Proteomes" id="UP000822688"/>
    </source>
</evidence>
<evidence type="ECO:0000256" key="1">
    <source>
        <dbReference type="ARBA" id="ARBA00004123"/>
    </source>
</evidence>
<dbReference type="InterPro" id="IPR013083">
    <property type="entry name" value="Znf_RING/FYVE/PHD"/>
</dbReference>
<keyword evidence="11" id="KW-1185">Reference proteome</keyword>
<dbReference type="SMART" id="SM00249">
    <property type="entry name" value="PHD"/>
    <property type="match status" value="1"/>
</dbReference>
<dbReference type="AlphaFoldDB" id="A0A8T0IHN9"/>
<feature type="region of interest" description="Disordered" evidence="7">
    <location>
        <begin position="277"/>
        <end position="301"/>
    </location>
</feature>
<dbReference type="Pfam" id="PF02791">
    <property type="entry name" value="DDT"/>
    <property type="match status" value="1"/>
</dbReference>
<organism evidence="10 11">
    <name type="scientific">Ceratodon purpureus</name>
    <name type="common">Fire moss</name>
    <name type="synonym">Dicranum purpureum</name>
    <dbReference type="NCBI Taxonomy" id="3225"/>
    <lineage>
        <taxon>Eukaryota</taxon>
        <taxon>Viridiplantae</taxon>
        <taxon>Streptophyta</taxon>
        <taxon>Embryophyta</taxon>
        <taxon>Bryophyta</taxon>
        <taxon>Bryophytina</taxon>
        <taxon>Bryopsida</taxon>
        <taxon>Dicranidae</taxon>
        <taxon>Pseudoditrichales</taxon>
        <taxon>Ditrichaceae</taxon>
        <taxon>Ceratodon</taxon>
    </lineage>
</organism>
<proteinExistence type="predicted"/>
<name>A0A8T0IHN9_CERPU</name>
<feature type="compositionally biased region" description="Basic and acidic residues" evidence="7">
    <location>
        <begin position="281"/>
        <end position="299"/>
    </location>
</feature>
<dbReference type="Gene3D" id="3.30.40.10">
    <property type="entry name" value="Zinc/RING finger domain, C3HC4 (zinc finger)"/>
    <property type="match status" value="1"/>
</dbReference>
<evidence type="ECO:0000313" key="10">
    <source>
        <dbReference type="EMBL" id="KAG0582822.1"/>
    </source>
</evidence>
<dbReference type="PANTHER" id="PTHR46508">
    <property type="entry name" value="PHD FINGER FAMILY PROTEIN"/>
    <property type="match status" value="1"/>
</dbReference>
<feature type="compositionally biased region" description="Pro residues" evidence="7">
    <location>
        <begin position="25"/>
        <end position="34"/>
    </location>
</feature>
<dbReference type="EMBL" id="CM026423">
    <property type="protein sequence ID" value="KAG0582822.1"/>
    <property type="molecule type" value="Genomic_DNA"/>
</dbReference>
<sequence length="1007" mass="111634">MSAPSESPAETPARRYPKRLKAGSPLPPPVPPPVQSERKKRRVSKPEPPVPSSPQTPVEKTRVIKTEPVPSSPQTPAVQSNGAELCSLPSANLCARTDPVAACCSGSGLPRSSSSLKDVPSASLGDLFAVYSYLRCFSRLLFLSPFSLEKFTIALCAESGDALMDSVHLSLLEALKRHALTIDTSTVFGDLNWDLLDVVTWPVYLRSFLRTQGYSTLRKHSLVKAGLGTGEFQKSVPVAEKLAILSFLCDRVIQNEESRKEVSVRLMAAHEGLVESTVQRTGDDDSEWKPNDARNENRAQDTPLLRKVSDKLLRDTEKGEWSREVQRAATALGGDGNSNDCMICGMDGVLICCDACPAAYHSRCVGVIKAKLGSGDWFCPECRLPFTGIPYAKRLLGGVVLGYGPKERCFMSTCDHLLVIEEGEEETKYWYYGIPELPSVLKYLQTTDHGYRQLQQIILRHWNAELIALCALLETKSREDLAASKGTPVSTPPRARCFSEKKRKLDSNVENDNLDSVPKKTPKSEGKPKTPKTPKMQTNPGPYVNYYAHGDAVAEAADTLATWQGGGDPAWVPGTRARGTGANEQVKAFTVTLPTFAWPSIRKLFSEKCGWCGLCSSNSRGCLLVQTHLQISRHVDDLRPLKISKGPRHLGTVAAYVLHLEEILHPLLEGGPWENPLQRQRWRTRLEKSPSVSVIQKALLQLEASLRPIAISTDWVKHPDLAPQLWPAGMQKKEARPLTTAKKVPPTRSCGAQWWRGGRVARLLCDWESLPRENLKKAARKGGSISISGILYNDTNAIPQRSKQCAWRARVETASSVAEIGLQVRYFDLQLKWKELLVEIGENETPYIYGKSKEEAVTKYLVAITNEENGTEKVNKDSQPSEIIISAEGVKQMWKPEQQVPLSQVKLYEKYFGEKIKKGTPGKKKKSTIKVKAGIPLKKRVLSVVVDKLLELVKVEERKLELSAKKLQAGKSPSKIVADKKPEKQESVTLRRQCNRCAGKFSHKHIT</sequence>
<dbReference type="InterPro" id="IPR011011">
    <property type="entry name" value="Znf_FYVE_PHD"/>
</dbReference>
<reference evidence="10" key="1">
    <citation type="submission" date="2020-06" db="EMBL/GenBank/DDBJ databases">
        <title>WGS assembly of Ceratodon purpureus strain R40.</title>
        <authorList>
            <person name="Carey S.B."/>
            <person name="Jenkins J."/>
            <person name="Shu S."/>
            <person name="Lovell J.T."/>
            <person name="Sreedasyam A."/>
            <person name="Maumus F."/>
            <person name="Tiley G.P."/>
            <person name="Fernandez-Pozo N."/>
            <person name="Barry K."/>
            <person name="Chen C."/>
            <person name="Wang M."/>
            <person name="Lipzen A."/>
            <person name="Daum C."/>
            <person name="Saski C.A."/>
            <person name="Payton A.C."/>
            <person name="Mcbreen J.C."/>
            <person name="Conrad R.E."/>
            <person name="Kollar L.M."/>
            <person name="Olsson S."/>
            <person name="Huttunen S."/>
            <person name="Landis J.B."/>
            <person name="Wickett N.J."/>
            <person name="Johnson M.G."/>
            <person name="Rensing S.A."/>
            <person name="Grimwood J."/>
            <person name="Schmutz J."/>
            <person name="Mcdaniel S.F."/>
        </authorList>
    </citation>
    <scope>NUCLEOTIDE SEQUENCE</scope>
    <source>
        <strain evidence="10">R40</strain>
    </source>
</reference>
<dbReference type="PROSITE" id="PS01359">
    <property type="entry name" value="ZF_PHD_1"/>
    <property type="match status" value="1"/>
</dbReference>
<dbReference type="SMART" id="SM00571">
    <property type="entry name" value="DDT"/>
    <property type="match status" value="1"/>
</dbReference>
<dbReference type="Pfam" id="PF00628">
    <property type="entry name" value="PHD"/>
    <property type="match status" value="1"/>
</dbReference>
<dbReference type="InterPro" id="IPR019786">
    <property type="entry name" value="Zinc_finger_PHD-type_CS"/>
</dbReference>
<dbReference type="SUPFAM" id="SSF57903">
    <property type="entry name" value="FYVE/PHD zinc finger"/>
    <property type="match status" value="1"/>
</dbReference>
<dbReference type="PANTHER" id="PTHR46508:SF1">
    <property type="entry name" value="PHD FINGER FAMILY PROTEIN"/>
    <property type="match status" value="1"/>
</dbReference>
<feature type="region of interest" description="Disordered" evidence="7">
    <location>
        <begin position="1"/>
        <end position="62"/>
    </location>
</feature>
<keyword evidence="4" id="KW-0862">Zinc</keyword>
<evidence type="ECO:0000259" key="8">
    <source>
        <dbReference type="PROSITE" id="PS50016"/>
    </source>
</evidence>
<comment type="caution">
    <text evidence="10">The sequence shown here is derived from an EMBL/GenBank/DDBJ whole genome shotgun (WGS) entry which is preliminary data.</text>
</comment>
<keyword evidence="5" id="KW-0539">Nucleus</keyword>
<keyword evidence="2" id="KW-0479">Metal-binding</keyword>
<protein>
    <recommendedName>
        <fullName evidence="12">PHD-type domain-containing protein</fullName>
    </recommendedName>
</protein>
<dbReference type="PROSITE" id="PS50016">
    <property type="entry name" value="ZF_PHD_2"/>
    <property type="match status" value="1"/>
</dbReference>
<evidence type="ECO:0000256" key="4">
    <source>
        <dbReference type="ARBA" id="ARBA00022833"/>
    </source>
</evidence>
<dbReference type="InterPro" id="IPR018501">
    <property type="entry name" value="DDT_dom"/>
</dbReference>
<dbReference type="GO" id="GO:0008270">
    <property type="term" value="F:zinc ion binding"/>
    <property type="evidence" value="ECO:0007669"/>
    <property type="project" value="UniProtKB-KW"/>
</dbReference>
<evidence type="ECO:0000256" key="6">
    <source>
        <dbReference type="PROSITE-ProRule" id="PRU00146"/>
    </source>
</evidence>
<gene>
    <name evidence="10" type="ORF">KC19_3G088800</name>
</gene>
<dbReference type="GO" id="GO:0005634">
    <property type="term" value="C:nucleus"/>
    <property type="evidence" value="ECO:0007669"/>
    <property type="project" value="UniProtKB-SubCell"/>
</dbReference>
<dbReference type="InterPro" id="IPR001965">
    <property type="entry name" value="Znf_PHD"/>
</dbReference>
<comment type="subcellular location">
    <subcellularLocation>
        <location evidence="1">Nucleus</location>
    </subcellularLocation>
</comment>
<accession>A0A8T0IHN9</accession>
<dbReference type="Proteomes" id="UP000822688">
    <property type="component" value="Chromosome 3"/>
</dbReference>
<dbReference type="PROSITE" id="PS50827">
    <property type="entry name" value="DDT"/>
    <property type="match status" value="1"/>
</dbReference>
<evidence type="ECO:0000256" key="7">
    <source>
        <dbReference type="SAM" id="MobiDB-lite"/>
    </source>
</evidence>
<evidence type="ECO:0000256" key="2">
    <source>
        <dbReference type="ARBA" id="ARBA00022723"/>
    </source>
</evidence>
<evidence type="ECO:0000256" key="3">
    <source>
        <dbReference type="ARBA" id="ARBA00022771"/>
    </source>
</evidence>
<evidence type="ECO:0000259" key="9">
    <source>
        <dbReference type="PROSITE" id="PS50827"/>
    </source>
</evidence>
<keyword evidence="3 6" id="KW-0863">Zinc-finger</keyword>
<evidence type="ECO:0008006" key="12">
    <source>
        <dbReference type="Google" id="ProtNLM"/>
    </source>
</evidence>
<evidence type="ECO:0000256" key="5">
    <source>
        <dbReference type="ARBA" id="ARBA00023242"/>
    </source>
</evidence>
<dbReference type="InterPro" id="IPR019787">
    <property type="entry name" value="Znf_PHD-finger"/>
</dbReference>
<feature type="domain" description="DDT" evidence="9">
    <location>
        <begin position="121"/>
        <end position="181"/>
    </location>
</feature>
<feature type="domain" description="PHD-type" evidence="8">
    <location>
        <begin position="338"/>
        <end position="385"/>
    </location>
</feature>